<proteinExistence type="predicted"/>
<protein>
    <submittedName>
        <fullName evidence="2">Uncharacterized protein</fullName>
    </submittedName>
</protein>
<feature type="transmembrane region" description="Helical" evidence="1">
    <location>
        <begin position="37"/>
        <end position="64"/>
    </location>
</feature>
<keyword evidence="1" id="KW-0472">Membrane</keyword>
<reference evidence="2 3" key="1">
    <citation type="submission" date="2019-03" db="EMBL/GenBank/DDBJ databases">
        <title>Draft genome sequence of humic substances-degrading Pseudomonas kribbensis CHA-19 from forest soil.</title>
        <authorList>
            <person name="Kim D."/>
        </authorList>
    </citation>
    <scope>NUCLEOTIDE SEQUENCE [LARGE SCALE GENOMIC DNA]</scope>
    <source>
        <strain evidence="2 3">CHA-19</strain>
    </source>
</reference>
<evidence type="ECO:0000313" key="2">
    <source>
        <dbReference type="EMBL" id="TFH80383.1"/>
    </source>
</evidence>
<sequence length="129" mass="13866">MKKPPAFLALIITLYVAYSVWPFLFGPAPDSLGHVAFSLTVSLFAFYGSVIACNILAIVCVIAAQSSLGTAIEIVESNIYLSAFLIAAAVFLACGAHYLLFSKRVHKFQGKYAQASDGCSGLSQKRKLR</sequence>
<feature type="transmembrane region" description="Helical" evidence="1">
    <location>
        <begin position="79"/>
        <end position="101"/>
    </location>
</feature>
<organism evidence="2 3">
    <name type="scientific">Pseudomonas kribbensis</name>
    <dbReference type="NCBI Taxonomy" id="1628086"/>
    <lineage>
        <taxon>Bacteria</taxon>
        <taxon>Pseudomonadati</taxon>
        <taxon>Pseudomonadota</taxon>
        <taxon>Gammaproteobacteria</taxon>
        <taxon>Pseudomonadales</taxon>
        <taxon>Pseudomonadaceae</taxon>
        <taxon>Pseudomonas</taxon>
    </lineage>
</organism>
<dbReference type="AlphaFoldDB" id="A0A4Y8VIW8"/>
<gene>
    <name evidence="2" type="ORF">E4J90_13045</name>
</gene>
<accession>A0A4Y8VIW8</accession>
<dbReference type="EMBL" id="SPDQ01000014">
    <property type="protein sequence ID" value="TFH80383.1"/>
    <property type="molecule type" value="Genomic_DNA"/>
</dbReference>
<dbReference type="OrthoDB" id="9894192at2"/>
<evidence type="ECO:0000313" key="3">
    <source>
        <dbReference type="Proteomes" id="UP000297555"/>
    </source>
</evidence>
<feature type="transmembrane region" description="Helical" evidence="1">
    <location>
        <begin position="6"/>
        <end position="25"/>
    </location>
</feature>
<name>A0A4Y8VIW8_9PSED</name>
<dbReference type="Proteomes" id="UP000297555">
    <property type="component" value="Unassembled WGS sequence"/>
</dbReference>
<keyword evidence="1" id="KW-0812">Transmembrane</keyword>
<comment type="caution">
    <text evidence="2">The sequence shown here is derived from an EMBL/GenBank/DDBJ whole genome shotgun (WGS) entry which is preliminary data.</text>
</comment>
<evidence type="ECO:0000256" key="1">
    <source>
        <dbReference type="SAM" id="Phobius"/>
    </source>
</evidence>
<dbReference type="RefSeq" id="WP_134826657.1">
    <property type="nucleotide sequence ID" value="NZ_SPDQ01000014.1"/>
</dbReference>
<keyword evidence="1" id="KW-1133">Transmembrane helix</keyword>